<protein>
    <submittedName>
        <fullName evidence="2">Uncharacterized protein</fullName>
    </submittedName>
</protein>
<name>K0SPP8_THAOC</name>
<comment type="caution">
    <text evidence="2">The sequence shown here is derived from an EMBL/GenBank/DDBJ whole genome shotgun (WGS) entry which is preliminary data.</text>
</comment>
<dbReference type="eggNOG" id="ENOG502SDYV">
    <property type="taxonomic scope" value="Eukaryota"/>
</dbReference>
<dbReference type="Pfam" id="PF11316">
    <property type="entry name" value="Rhamno_transf"/>
    <property type="match status" value="1"/>
</dbReference>
<evidence type="ECO:0000313" key="2">
    <source>
        <dbReference type="EMBL" id="EJK68263.1"/>
    </source>
</evidence>
<evidence type="ECO:0000313" key="3">
    <source>
        <dbReference type="Proteomes" id="UP000266841"/>
    </source>
</evidence>
<dbReference type="Proteomes" id="UP000266841">
    <property type="component" value="Unassembled WGS sequence"/>
</dbReference>
<feature type="non-terminal residue" evidence="2">
    <location>
        <position position="1"/>
    </location>
</feature>
<evidence type="ECO:0000256" key="1">
    <source>
        <dbReference type="SAM" id="MobiDB-lite"/>
    </source>
</evidence>
<dbReference type="AlphaFoldDB" id="K0SPP8"/>
<dbReference type="InterPro" id="IPR021466">
    <property type="entry name" value="Put_rhamnosyl_transferase"/>
</dbReference>
<dbReference type="EMBL" id="AGNL01011673">
    <property type="protein sequence ID" value="EJK68263.1"/>
    <property type="molecule type" value="Genomic_DNA"/>
</dbReference>
<accession>K0SPP8</accession>
<keyword evidence="3" id="KW-1185">Reference proteome</keyword>
<dbReference type="OrthoDB" id="44269at2759"/>
<organism evidence="2 3">
    <name type="scientific">Thalassiosira oceanica</name>
    <name type="common">Marine diatom</name>
    <dbReference type="NCBI Taxonomy" id="159749"/>
    <lineage>
        <taxon>Eukaryota</taxon>
        <taxon>Sar</taxon>
        <taxon>Stramenopiles</taxon>
        <taxon>Ochrophyta</taxon>
        <taxon>Bacillariophyta</taxon>
        <taxon>Coscinodiscophyceae</taxon>
        <taxon>Thalassiosirophycidae</taxon>
        <taxon>Thalassiosirales</taxon>
        <taxon>Thalassiosiraceae</taxon>
        <taxon>Thalassiosira</taxon>
    </lineage>
</organism>
<reference evidence="2 3" key="1">
    <citation type="journal article" date="2012" name="Genome Biol.">
        <title>Genome and low-iron response of an oceanic diatom adapted to chronic iron limitation.</title>
        <authorList>
            <person name="Lommer M."/>
            <person name="Specht M."/>
            <person name="Roy A.S."/>
            <person name="Kraemer L."/>
            <person name="Andreson R."/>
            <person name="Gutowska M.A."/>
            <person name="Wolf J."/>
            <person name="Bergner S.V."/>
            <person name="Schilhabel M.B."/>
            <person name="Klostermeier U.C."/>
            <person name="Beiko R.G."/>
            <person name="Rosenstiel P."/>
            <person name="Hippler M."/>
            <person name="Laroche J."/>
        </authorList>
    </citation>
    <scope>NUCLEOTIDE SEQUENCE [LARGE SCALE GENOMIC DNA]</scope>
    <source>
        <strain evidence="2 3">CCMP1005</strain>
    </source>
</reference>
<feature type="region of interest" description="Disordered" evidence="1">
    <location>
        <begin position="1"/>
        <end position="23"/>
    </location>
</feature>
<gene>
    <name evidence="2" type="ORF">THAOC_10574</name>
</gene>
<sequence>PARERREARPAQTSYTDCPLLPSPFHDTQHDRDALSSANPYALRRAFGTRSRRMIPSSLARRNSRAGLDTLHANGHFKSAGRRHLRGGGKNQKSQRVKVPIVVWTTCIGVYCWIVKTCSSPLPLREFRLNFRFNGQGPRPTLTATAETMEQQDIVHVVQTRFMQGQSGLLELGRARLALFETFCLPSMLAQSSTDFIWIVRIDPMLDSSLVSDLVEMLQGRQQFFLIGSNANPEGFGRTAVTPFSDYLGDATVLTGNITLLENAYGRSSSSVYLETRLDADDGLHRDFIRTLQLESQLSLMKNGHPVDPWRLWCVHATMEYHPFNPGICVTPGLTFGYGGRASRESIGFERLRHDQIVKKIKACNKEDDNEVQCVSRLRNLVPGAVRARTATSAGKKVQPIFVYLSVSADVRVFSTAAGMSNVITGNATYDKTNGGCGTRNF</sequence>
<proteinExistence type="predicted"/>